<gene>
    <name evidence="8" type="ORF">NQ317_011680</name>
</gene>
<feature type="transmembrane region" description="Helical" evidence="7">
    <location>
        <begin position="106"/>
        <end position="125"/>
    </location>
</feature>
<proteinExistence type="inferred from homology"/>
<dbReference type="InterPro" id="IPR002259">
    <property type="entry name" value="Eqnu_transpt"/>
</dbReference>
<dbReference type="PANTHER" id="PTHR10332">
    <property type="entry name" value="EQUILIBRATIVE NUCLEOSIDE TRANSPORTER"/>
    <property type="match status" value="1"/>
</dbReference>
<sequence length="162" mass="17863">MTHTAMRNWEGHGGTTAIITRGVYLRICHPPIDAYNAVYLAFVLGGAGFLLPYNSFIMAMDYFKIRYPGSPVVFDMSLVYICVALLTVLANNLLVETFSLNSRINFGYIMSFITLIFVVVCEVWWEAFGSATSYTVNLAAVAVVAVGCTGPLFSSTLDVIYR</sequence>
<keyword evidence="6 7" id="KW-0472">Membrane</keyword>
<dbReference type="PANTHER" id="PTHR10332:SF10">
    <property type="entry name" value="EQUILIBRATIVE NUCLEOSIDE TRANSPORTER 4"/>
    <property type="match status" value="1"/>
</dbReference>
<feature type="transmembrane region" description="Helical" evidence="7">
    <location>
        <begin position="34"/>
        <end position="53"/>
    </location>
</feature>
<protein>
    <submittedName>
        <fullName evidence="8">Uncharacterized protein</fullName>
    </submittedName>
</protein>
<organism evidence="8 9">
    <name type="scientific">Molorchus minor</name>
    <dbReference type="NCBI Taxonomy" id="1323400"/>
    <lineage>
        <taxon>Eukaryota</taxon>
        <taxon>Metazoa</taxon>
        <taxon>Ecdysozoa</taxon>
        <taxon>Arthropoda</taxon>
        <taxon>Hexapoda</taxon>
        <taxon>Insecta</taxon>
        <taxon>Pterygota</taxon>
        <taxon>Neoptera</taxon>
        <taxon>Endopterygota</taxon>
        <taxon>Coleoptera</taxon>
        <taxon>Polyphaga</taxon>
        <taxon>Cucujiformia</taxon>
        <taxon>Chrysomeloidea</taxon>
        <taxon>Cerambycidae</taxon>
        <taxon>Lamiinae</taxon>
        <taxon>Monochamini</taxon>
        <taxon>Molorchus</taxon>
    </lineage>
</organism>
<dbReference type="Proteomes" id="UP001162164">
    <property type="component" value="Unassembled WGS sequence"/>
</dbReference>
<reference evidence="8" key="1">
    <citation type="journal article" date="2023" name="Insect Mol. Biol.">
        <title>Genome sequencing provides insights into the evolution of gene families encoding plant cell wall-degrading enzymes in longhorned beetles.</title>
        <authorList>
            <person name="Shin N.R."/>
            <person name="Okamura Y."/>
            <person name="Kirsch R."/>
            <person name="Pauchet Y."/>
        </authorList>
    </citation>
    <scope>NUCLEOTIDE SEQUENCE</scope>
    <source>
        <strain evidence="8">MMC_N1</strain>
    </source>
</reference>
<evidence type="ECO:0000256" key="2">
    <source>
        <dbReference type="ARBA" id="ARBA00007965"/>
    </source>
</evidence>
<evidence type="ECO:0000256" key="1">
    <source>
        <dbReference type="ARBA" id="ARBA00004141"/>
    </source>
</evidence>
<feature type="transmembrane region" description="Helical" evidence="7">
    <location>
        <begin position="73"/>
        <end position="94"/>
    </location>
</feature>
<comment type="similarity">
    <text evidence="2">Belongs to the SLC29A/ENT transporter (TC 2.A.57) family.</text>
</comment>
<dbReference type="EMBL" id="JAPWTJ010002944">
    <property type="protein sequence ID" value="KAJ8963874.1"/>
    <property type="molecule type" value="Genomic_DNA"/>
</dbReference>
<evidence type="ECO:0000256" key="6">
    <source>
        <dbReference type="ARBA" id="ARBA00023136"/>
    </source>
</evidence>
<evidence type="ECO:0000313" key="8">
    <source>
        <dbReference type="EMBL" id="KAJ8963874.1"/>
    </source>
</evidence>
<name>A0ABQ9IS95_9CUCU</name>
<keyword evidence="5 7" id="KW-1133">Transmembrane helix</keyword>
<evidence type="ECO:0000256" key="7">
    <source>
        <dbReference type="SAM" id="Phobius"/>
    </source>
</evidence>
<comment type="caution">
    <text evidence="8">The sequence shown here is derived from an EMBL/GenBank/DDBJ whole genome shotgun (WGS) entry which is preliminary data.</text>
</comment>
<evidence type="ECO:0000256" key="5">
    <source>
        <dbReference type="ARBA" id="ARBA00022989"/>
    </source>
</evidence>
<evidence type="ECO:0000313" key="9">
    <source>
        <dbReference type="Proteomes" id="UP001162164"/>
    </source>
</evidence>
<feature type="transmembrane region" description="Helical" evidence="7">
    <location>
        <begin position="137"/>
        <end position="161"/>
    </location>
</feature>
<comment type="subcellular location">
    <subcellularLocation>
        <location evidence="1">Membrane</location>
        <topology evidence="1">Multi-pass membrane protein</topology>
    </subcellularLocation>
</comment>
<evidence type="ECO:0000256" key="4">
    <source>
        <dbReference type="ARBA" id="ARBA00022692"/>
    </source>
</evidence>
<evidence type="ECO:0000256" key="3">
    <source>
        <dbReference type="ARBA" id="ARBA00022448"/>
    </source>
</evidence>
<accession>A0ABQ9IS95</accession>
<keyword evidence="3" id="KW-0813">Transport</keyword>
<keyword evidence="4 7" id="KW-0812">Transmembrane</keyword>
<keyword evidence="9" id="KW-1185">Reference proteome</keyword>